<reference evidence="2 3" key="1">
    <citation type="submission" date="2016-07" db="EMBL/GenBank/DDBJ databases">
        <title>Draft Genome Sequence of Methylobrevis pamukkalensis PK2.</title>
        <authorList>
            <person name="Vasilenko O.V."/>
            <person name="Doronina N.V."/>
            <person name="Shmareva M.N."/>
            <person name="Tarlachkov S.V."/>
            <person name="Mustakhimov I."/>
            <person name="Trotsenko Y.A."/>
        </authorList>
    </citation>
    <scope>NUCLEOTIDE SEQUENCE [LARGE SCALE GENOMIC DNA]</scope>
    <source>
        <strain evidence="2 3">PK2</strain>
    </source>
</reference>
<accession>A0A1E3H8G5</accession>
<comment type="caution">
    <text evidence="2">The sequence shown here is derived from an EMBL/GenBank/DDBJ whole genome shotgun (WGS) entry which is preliminary data.</text>
</comment>
<gene>
    <name evidence="2" type="ORF">A6302_00122</name>
</gene>
<dbReference type="EMBL" id="MCRJ01000001">
    <property type="protein sequence ID" value="ODN72629.1"/>
    <property type="molecule type" value="Genomic_DNA"/>
</dbReference>
<keyword evidence="3" id="KW-1185">Reference proteome</keyword>
<dbReference type="Proteomes" id="UP000094622">
    <property type="component" value="Unassembled WGS sequence"/>
</dbReference>
<feature type="region of interest" description="Disordered" evidence="1">
    <location>
        <begin position="1"/>
        <end position="21"/>
    </location>
</feature>
<proteinExistence type="predicted"/>
<dbReference type="AlphaFoldDB" id="A0A1E3H8G5"/>
<protein>
    <submittedName>
        <fullName evidence="2">Uncharacterized protein</fullName>
    </submittedName>
</protein>
<feature type="region of interest" description="Disordered" evidence="1">
    <location>
        <begin position="184"/>
        <end position="213"/>
    </location>
</feature>
<sequence length="213" mass="22981">MAQQRPGLHRLQAADLRRVQRPAERLEPTLGGKIQHLPADHAAKPGRAREAAYQIEPQGGVGIGLRPRKEIEGEREQGIAGQNRGRLVEGLVDGGAAAPDVVVVHRRQVVMDQRIAVDAFGRRGGQQEVAGPVVDVAAEQPGGLDGEEGAQPLAPAEHRVAHRVQQARGAQDLALLRRLIKQRRKARVHEGAVSARRSSKARRSMACPLTPPP</sequence>
<organism evidence="2 3">
    <name type="scientific">Methylobrevis pamukkalensis</name>
    <dbReference type="NCBI Taxonomy" id="1439726"/>
    <lineage>
        <taxon>Bacteria</taxon>
        <taxon>Pseudomonadati</taxon>
        <taxon>Pseudomonadota</taxon>
        <taxon>Alphaproteobacteria</taxon>
        <taxon>Hyphomicrobiales</taxon>
        <taxon>Pleomorphomonadaceae</taxon>
        <taxon>Methylobrevis</taxon>
    </lineage>
</organism>
<evidence type="ECO:0000313" key="3">
    <source>
        <dbReference type="Proteomes" id="UP000094622"/>
    </source>
</evidence>
<evidence type="ECO:0000256" key="1">
    <source>
        <dbReference type="SAM" id="MobiDB-lite"/>
    </source>
</evidence>
<name>A0A1E3H8G5_9HYPH</name>
<evidence type="ECO:0000313" key="2">
    <source>
        <dbReference type="EMBL" id="ODN72629.1"/>
    </source>
</evidence>